<organism evidence="1 2">
    <name type="scientific">Streptomyces daliensis</name>
    <dbReference type="NCBI Taxonomy" id="299421"/>
    <lineage>
        <taxon>Bacteria</taxon>
        <taxon>Bacillati</taxon>
        <taxon>Actinomycetota</taxon>
        <taxon>Actinomycetes</taxon>
        <taxon>Kitasatosporales</taxon>
        <taxon>Streptomycetaceae</taxon>
        <taxon>Streptomyces</taxon>
    </lineage>
</organism>
<sequence length="81" mass="8896">MNRDLRTDRDETFGSHVLRVERGHAEPEELAVLTVLLLARTAAGASCADASAASVRRPVAAWRRPERAAGFDGPRTWRRAA</sequence>
<evidence type="ECO:0000313" key="2">
    <source>
        <dbReference type="Proteomes" id="UP000675554"/>
    </source>
</evidence>
<dbReference type="GO" id="GO:0003989">
    <property type="term" value="F:acetyl-CoA carboxylase activity"/>
    <property type="evidence" value="ECO:0007669"/>
    <property type="project" value="InterPro"/>
</dbReference>
<reference evidence="1" key="1">
    <citation type="submission" date="2021-04" db="EMBL/GenBank/DDBJ databases">
        <title>Sequencing of actinobacteria type strains.</title>
        <authorList>
            <person name="Nguyen G.-S."/>
            <person name="Wentzel A."/>
        </authorList>
    </citation>
    <scope>NUCLEOTIDE SEQUENCE</scope>
    <source>
        <strain evidence="1">DSM 42095</strain>
    </source>
</reference>
<name>A0A8T4IQP7_9ACTN</name>
<dbReference type="GO" id="GO:0004658">
    <property type="term" value="F:propionyl-CoA carboxylase activity"/>
    <property type="evidence" value="ECO:0007669"/>
    <property type="project" value="InterPro"/>
</dbReference>
<dbReference type="EMBL" id="JAGSMN010000144">
    <property type="protein sequence ID" value="MBR7672873.1"/>
    <property type="molecule type" value="Genomic_DNA"/>
</dbReference>
<dbReference type="AlphaFoldDB" id="A0A8T4IQP7"/>
<dbReference type="Pfam" id="PF13822">
    <property type="entry name" value="ACC_epsilon"/>
    <property type="match status" value="1"/>
</dbReference>
<proteinExistence type="predicted"/>
<keyword evidence="2" id="KW-1185">Reference proteome</keyword>
<accession>A0A8T4IQP7</accession>
<comment type="caution">
    <text evidence="1">The sequence shown here is derived from an EMBL/GenBank/DDBJ whole genome shotgun (WGS) entry which is preliminary data.</text>
</comment>
<dbReference type="Proteomes" id="UP000675554">
    <property type="component" value="Unassembled WGS sequence"/>
</dbReference>
<gene>
    <name evidence="1" type="ORF">KDA82_07560</name>
</gene>
<dbReference type="InterPro" id="IPR032716">
    <property type="entry name" value="ACC_epsilon"/>
</dbReference>
<evidence type="ECO:0000313" key="1">
    <source>
        <dbReference type="EMBL" id="MBR7672873.1"/>
    </source>
</evidence>
<protein>
    <submittedName>
        <fullName evidence="1">Acyl-CoA carboxylase subunit epsilon</fullName>
    </submittedName>
</protein>